<dbReference type="CDD" id="cd06225">
    <property type="entry name" value="HAMP"/>
    <property type="match status" value="1"/>
</dbReference>
<evidence type="ECO:0000313" key="14">
    <source>
        <dbReference type="EMBL" id="TVM34605.1"/>
    </source>
</evidence>
<sequence>MVSPPRPFSRRSLAFRVSLIVVCVEVVIFFLVGLLYLQIHDRQMEKELGQRIRAVTRLVSSGALAYDALGDKDLVGRLVGKGFEEAMVVGFTGIIFNATDPSLVGRDIRSVPSLDPEWFTQARNGGFTHTIKHDGRHEIIAVFPVLNAADGAAFVYTFLRVDKSRVSQQSHEFFLVLLLGSALGGIVTSLALLVSFRRLVFSRLRQDMAVMERLTGGDLSARIPLLSPIRRDELGWMAHGFNEMAESMESNVTRLKQEVENRTQAEAALSRAKAELEERVERRTMDLDRSNRELKREIEERKAAEAAMRESHKRLQGILDHSPSAISLVNSDGRFIMANLHFMLLFAAGRTDIAGLSRAEVYGQENAQVLSVLEDQALAERKPMADEESFTVEGEVRTYMTTAFPLFNEYGAAFAACAIRTDVSDRKRLEAESLRAGQLASLGELAAGVAHEINNPLNGIVNYAEIIHDELADGPCHDLAAKIIHEGERVSRIVAKLLAFSRSRSEQFEPVQVREVVDDALQLLEGGVNRGRVAVDIQVDDTLPRIRARAHEIRQVLLNILNNALHAVTHGQTPRPDPLIRIEARTALHNSEAFVDISITDNGYGIPESAMNRILSPFFSLKPHNEGTGLGLSITHAIIKGHGGRLDIASKEHEYTRVTLSIPIYGDTSFS</sequence>
<dbReference type="OrthoDB" id="5428263at2"/>
<accession>A0A6P1ZL20</accession>
<dbReference type="SUPFAM" id="SSF55785">
    <property type="entry name" value="PYP-like sensor domain (PAS domain)"/>
    <property type="match status" value="1"/>
</dbReference>
<dbReference type="SMART" id="SM00387">
    <property type="entry name" value="HATPase_c"/>
    <property type="match status" value="1"/>
</dbReference>
<dbReference type="EMBL" id="QMIF01000004">
    <property type="protein sequence ID" value="TVM34605.1"/>
    <property type="molecule type" value="Genomic_DNA"/>
</dbReference>
<keyword evidence="4" id="KW-0597">Phosphoprotein</keyword>
<dbReference type="InterPro" id="IPR003594">
    <property type="entry name" value="HATPase_dom"/>
</dbReference>
<dbReference type="InterPro" id="IPR003661">
    <property type="entry name" value="HisK_dim/P_dom"/>
</dbReference>
<dbReference type="PANTHER" id="PTHR43065">
    <property type="entry name" value="SENSOR HISTIDINE KINASE"/>
    <property type="match status" value="1"/>
</dbReference>
<dbReference type="SUPFAM" id="SSF55874">
    <property type="entry name" value="ATPase domain of HSP90 chaperone/DNA topoisomerase II/histidine kinase"/>
    <property type="match status" value="1"/>
</dbReference>
<evidence type="ECO:0000256" key="4">
    <source>
        <dbReference type="ARBA" id="ARBA00022553"/>
    </source>
</evidence>
<proteinExistence type="predicted"/>
<keyword evidence="7" id="KW-0418">Kinase</keyword>
<gene>
    <name evidence="14" type="ORF">DQK91_08515</name>
</gene>
<feature type="transmembrane region" description="Helical" evidence="11">
    <location>
        <begin position="173"/>
        <end position="196"/>
    </location>
</feature>
<dbReference type="SUPFAM" id="SSF47384">
    <property type="entry name" value="Homodimeric domain of signal transducing histidine kinase"/>
    <property type="match status" value="1"/>
</dbReference>
<evidence type="ECO:0000256" key="5">
    <source>
        <dbReference type="ARBA" id="ARBA00022679"/>
    </source>
</evidence>
<evidence type="ECO:0000256" key="3">
    <source>
        <dbReference type="ARBA" id="ARBA00012438"/>
    </source>
</evidence>
<keyword evidence="11" id="KW-0812">Transmembrane</keyword>
<dbReference type="PROSITE" id="PS50885">
    <property type="entry name" value="HAMP"/>
    <property type="match status" value="1"/>
</dbReference>
<dbReference type="Gene3D" id="3.30.565.10">
    <property type="entry name" value="Histidine kinase-like ATPase, C-terminal domain"/>
    <property type="match status" value="1"/>
</dbReference>
<evidence type="ECO:0000256" key="10">
    <source>
        <dbReference type="SAM" id="Coils"/>
    </source>
</evidence>
<dbReference type="GO" id="GO:0016020">
    <property type="term" value="C:membrane"/>
    <property type="evidence" value="ECO:0007669"/>
    <property type="project" value="UniProtKB-SubCell"/>
</dbReference>
<reference evidence="14 15" key="1">
    <citation type="submission" date="2018-06" db="EMBL/GenBank/DDBJ databases">
        <title>Complete genome of Desulfovibrio marinus P48SEP.</title>
        <authorList>
            <person name="Crispim J.S."/>
            <person name="Vidigal P.M.P."/>
            <person name="Silva L.C.F."/>
            <person name="Araujo L.C."/>
            <person name="Laguardia C.N."/>
            <person name="Dias R.S."/>
            <person name="Sousa M.P."/>
            <person name="Paula S.O."/>
            <person name="Silva C."/>
        </authorList>
    </citation>
    <scope>NUCLEOTIDE SEQUENCE [LARGE SCALE GENOMIC DNA]</scope>
    <source>
        <strain evidence="14 15">P48SEP</strain>
    </source>
</reference>
<dbReference type="InterPro" id="IPR035965">
    <property type="entry name" value="PAS-like_dom_sf"/>
</dbReference>
<dbReference type="EC" id="2.7.13.3" evidence="3"/>
<feature type="transmembrane region" description="Helical" evidence="11">
    <location>
        <begin position="13"/>
        <end position="37"/>
    </location>
</feature>
<evidence type="ECO:0000259" key="12">
    <source>
        <dbReference type="PROSITE" id="PS50109"/>
    </source>
</evidence>
<dbReference type="InterPro" id="IPR005467">
    <property type="entry name" value="His_kinase_dom"/>
</dbReference>
<dbReference type="GO" id="GO:0000155">
    <property type="term" value="F:phosphorelay sensor kinase activity"/>
    <property type="evidence" value="ECO:0007669"/>
    <property type="project" value="InterPro"/>
</dbReference>
<dbReference type="AlphaFoldDB" id="A0A6P1ZL20"/>
<evidence type="ECO:0000256" key="7">
    <source>
        <dbReference type="ARBA" id="ARBA00022777"/>
    </source>
</evidence>
<keyword evidence="10" id="KW-0175">Coiled coil</keyword>
<dbReference type="NCBIfam" id="TIGR00229">
    <property type="entry name" value="sensory_box"/>
    <property type="match status" value="1"/>
</dbReference>
<comment type="subcellular location">
    <subcellularLocation>
        <location evidence="2">Membrane</location>
    </subcellularLocation>
</comment>
<dbReference type="Gene3D" id="6.10.340.10">
    <property type="match status" value="1"/>
</dbReference>
<evidence type="ECO:0000256" key="9">
    <source>
        <dbReference type="ARBA" id="ARBA00023012"/>
    </source>
</evidence>
<keyword evidence="8" id="KW-0067">ATP-binding</keyword>
<organism evidence="14 15">
    <name type="scientific">Oceanidesulfovibrio marinus</name>
    <dbReference type="NCBI Taxonomy" id="370038"/>
    <lineage>
        <taxon>Bacteria</taxon>
        <taxon>Pseudomonadati</taxon>
        <taxon>Thermodesulfobacteriota</taxon>
        <taxon>Desulfovibrionia</taxon>
        <taxon>Desulfovibrionales</taxon>
        <taxon>Desulfovibrionaceae</taxon>
        <taxon>Oceanidesulfovibrio</taxon>
    </lineage>
</organism>
<dbReference type="SUPFAM" id="SSF158472">
    <property type="entry name" value="HAMP domain-like"/>
    <property type="match status" value="1"/>
</dbReference>
<dbReference type="InterPro" id="IPR004358">
    <property type="entry name" value="Sig_transdc_His_kin-like_C"/>
</dbReference>
<dbReference type="Pfam" id="PF00672">
    <property type="entry name" value="HAMP"/>
    <property type="match status" value="1"/>
</dbReference>
<dbReference type="InterPro" id="IPR000014">
    <property type="entry name" value="PAS"/>
</dbReference>
<dbReference type="Gene3D" id="3.30.450.20">
    <property type="entry name" value="PAS domain"/>
    <property type="match status" value="1"/>
</dbReference>
<dbReference type="PROSITE" id="PS50109">
    <property type="entry name" value="HIS_KIN"/>
    <property type="match status" value="1"/>
</dbReference>
<dbReference type="Gene3D" id="1.10.287.130">
    <property type="match status" value="1"/>
</dbReference>
<dbReference type="PANTHER" id="PTHR43065:SF10">
    <property type="entry name" value="PEROXIDE STRESS-ACTIVATED HISTIDINE KINASE MAK3"/>
    <property type="match status" value="1"/>
</dbReference>
<keyword evidence="11" id="KW-1133">Transmembrane helix</keyword>
<dbReference type="InterPro" id="IPR003660">
    <property type="entry name" value="HAMP_dom"/>
</dbReference>
<dbReference type="Pfam" id="PF00512">
    <property type="entry name" value="HisKA"/>
    <property type="match status" value="1"/>
</dbReference>
<dbReference type="CDD" id="cd00082">
    <property type="entry name" value="HisKA"/>
    <property type="match status" value="1"/>
</dbReference>
<dbReference type="Pfam" id="PF02518">
    <property type="entry name" value="HATPase_c"/>
    <property type="match status" value="1"/>
</dbReference>
<dbReference type="Proteomes" id="UP000434052">
    <property type="component" value="Unassembled WGS sequence"/>
</dbReference>
<dbReference type="SMART" id="SM00304">
    <property type="entry name" value="HAMP"/>
    <property type="match status" value="1"/>
</dbReference>
<evidence type="ECO:0000256" key="6">
    <source>
        <dbReference type="ARBA" id="ARBA00022741"/>
    </source>
</evidence>
<dbReference type="InterPro" id="IPR036097">
    <property type="entry name" value="HisK_dim/P_sf"/>
</dbReference>
<dbReference type="PRINTS" id="PR00344">
    <property type="entry name" value="BCTRLSENSOR"/>
</dbReference>
<feature type="domain" description="HAMP" evidence="13">
    <location>
        <begin position="198"/>
        <end position="253"/>
    </location>
</feature>
<keyword evidence="5" id="KW-0808">Transferase</keyword>
<evidence type="ECO:0000256" key="11">
    <source>
        <dbReference type="SAM" id="Phobius"/>
    </source>
</evidence>
<comment type="caution">
    <text evidence="14">The sequence shown here is derived from an EMBL/GenBank/DDBJ whole genome shotgun (WGS) entry which is preliminary data.</text>
</comment>
<dbReference type="InterPro" id="IPR013656">
    <property type="entry name" value="PAS_4"/>
</dbReference>
<dbReference type="Pfam" id="PF08448">
    <property type="entry name" value="PAS_4"/>
    <property type="match status" value="1"/>
</dbReference>
<dbReference type="RefSeq" id="WP_144304925.1">
    <property type="nucleotide sequence ID" value="NZ_QMIF01000004.1"/>
</dbReference>
<evidence type="ECO:0000313" key="15">
    <source>
        <dbReference type="Proteomes" id="UP000434052"/>
    </source>
</evidence>
<dbReference type="SMART" id="SM00091">
    <property type="entry name" value="PAS"/>
    <property type="match status" value="1"/>
</dbReference>
<keyword evidence="11" id="KW-0472">Membrane</keyword>
<keyword evidence="6" id="KW-0547">Nucleotide-binding</keyword>
<evidence type="ECO:0000259" key="13">
    <source>
        <dbReference type="PROSITE" id="PS50885"/>
    </source>
</evidence>
<feature type="coiled-coil region" evidence="10">
    <location>
        <begin position="245"/>
        <end position="314"/>
    </location>
</feature>
<feature type="domain" description="Histidine kinase" evidence="12">
    <location>
        <begin position="448"/>
        <end position="666"/>
    </location>
</feature>
<dbReference type="SMART" id="SM00388">
    <property type="entry name" value="HisKA"/>
    <property type="match status" value="1"/>
</dbReference>
<dbReference type="GO" id="GO:0005524">
    <property type="term" value="F:ATP binding"/>
    <property type="evidence" value="ECO:0007669"/>
    <property type="project" value="UniProtKB-KW"/>
</dbReference>
<dbReference type="InterPro" id="IPR036890">
    <property type="entry name" value="HATPase_C_sf"/>
</dbReference>
<comment type="catalytic activity">
    <reaction evidence="1">
        <text>ATP + protein L-histidine = ADP + protein N-phospho-L-histidine.</text>
        <dbReference type="EC" id="2.7.13.3"/>
    </reaction>
</comment>
<name>A0A6P1ZL20_9BACT</name>
<evidence type="ECO:0000256" key="1">
    <source>
        <dbReference type="ARBA" id="ARBA00000085"/>
    </source>
</evidence>
<keyword evidence="9" id="KW-0902">Two-component regulatory system</keyword>
<evidence type="ECO:0000256" key="2">
    <source>
        <dbReference type="ARBA" id="ARBA00004370"/>
    </source>
</evidence>
<protein>
    <recommendedName>
        <fullName evidence="3">histidine kinase</fullName>
        <ecNumber evidence="3">2.7.13.3</ecNumber>
    </recommendedName>
</protein>
<evidence type="ECO:0000256" key="8">
    <source>
        <dbReference type="ARBA" id="ARBA00022840"/>
    </source>
</evidence>